<dbReference type="InterPro" id="IPR036691">
    <property type="entry name" value="Endo/exonu/phosph_ase_sf"/>
</dbReference>
<dbReference type="Pfam" id="PF00078">
    <property type="entry name" value="RVT_1"/>
    <property type="match status" value="1"/>
</dbReference>
<evidence type="ECO:0000313" key="3">
    <source>
        <dbReference type="EMBL" id="WMV33429.1"/>
    </source>
</evidence>
<dbReference type="SUPFAM" id="SSF56219">
    <property type="entry name" value="DNase I-like"/>
    <property type="match status" value="1"/>
</dbReference>
<dbReference type="PROSITE" id="PS50878">
    <property type="entry name" value="RT_POL"/>
    <property type="match status" value="1"/>
</dbReference>
<feature type="compositionally biased region" description="Basic and acidic residues" evidence="1">
    <location>
        <begin position="195"/>
        <end position="212"/>
    </location>
</feature>
<evidence type="ECO:0000313" key="4">
    <source>
        <dbReference type="Proteomes" id="UP001234989"/>
    </source>
</evidence>
<dbReference type="InterPro" id="IPR025558">
    <property type="entry name" value="DUF4283"/>
</dbReference>
<dbReference type="CDD" id="cd01650">
    <property type="entry name" value="RT_nLTR_like"/>
    <property type="match status" value="1"/>
</dbReference>
<dbReference type="EMBL" id="CP133617">
    <property type="protein sequence ID" value="WMV33429.1"/>
    <property type="molecule type" value="Genomic_DNA"/>
</dbReference>
<protein>
    <recommendedName>
        <fullName evidence="2">Reverse transcriptase domain-containing protein</fullName>
    </recommendedName>
</protein>
<dbReference type="PANTHER" id="PTHR34427:SF10">
    <property type="entry name" value="DUF4283 DOMAIN-CONTAINING PROTEIN"/>
    <property type="match status" value="1"/>
</dbReference>
<organism evidence="3 4">
    <name type="scientific">Solanum verrucosum</name>
    <dbReference type="NCBI Taxonomy" id="315347"/>
    <lineage>
        <taxon>Eukaryota</taxon>
        <taxon>Viridiplantae</taxon>
        <taxon>Streptophyta</taxon>
        <taxon>Embryophyta</taxon>
        <taxon>Tracheophyta</taxon>
        <taxon>Spermatophyta</taxon>
        <taxon>Magnoliopsida</taxon>
        <taxon>eudicotyledons</taxon>
        <taxon>Gunneridae</taxon>
        <taxon>Pentapetalae</taxon>
        <taxon>asterids</taxon>
        <taxon>lamiids</taxon>
        <taxon>Solanales</taxon>
        <taxon>Solanaceae</taxon>
        <taxon>Solanoideae</taxon>
        <taxon>Solaneae</taxon>
        <taxon>Solanum</taxon>
    </lineage>
</organism>
<dbReference type="Pfam" id="PF14111">
    <property type="entry name" value="DUF4283"/>
    <property type="match status" value="1"/>
</dbReference>
<feature type="domain" description="Reverse transcriptase" evidence="2">
    <location>
        <begin position="718"/>
        <end position="838"/>
    </location>
</feature>
<dbReference type="AlphaFoldDB" id="A0AAF0TV61"/>
<evidence type="ECO:0000259" key="2">
    <source>
        <dbReference type="PROSITE" id="PS50878"/>
    </source>
</evidence>
<name>A0AAF0TV61_SOLVR</name>
<sequence length="838" mass="96887">MVTLSEVRRWASKNWNQAHGLNVYEMGNNCFLFEFTSINAAEHVLRGRWLWKNQGIRLQWWSPTVGAIQSRVAISQSWIRLVGLPLYLWSQNVFKAVGDFCGGWVKTQEETNLRNHLKWARILVKANGNSIPKEVKIAFEGIKYIIQVWDETPARFFVGDSAYDIGGDRRTRSSNQWLLQKGETSKSTPLPAGDRNFHVGSTKDFESINRARDTKQLKGKELGLDPLAQQACNLNEKNLVAPDKEGDPVHLFHGDRDENFKFLADIRDEDRYVDHPNRGKNNHGNTNRKRYVLEHKADGEGIIEDIIPLNSEEQDIDLNLFMKIDGKREAIEKMAGAIVPTTPTEKIPRELKNLEPASNFVSYGKTQVFEWHLSSVYAPNSRDEREEVWGELGAVRSLFSGPWVVAGDSNVVRYPSEKKNCKRLNKAMEDFLDFIKDMELQDLPLKGGSFTWRKGDRQEIAARLDKILISEEWEVSFRKINQSILPRVTSDHNPLLLECGNWEKQTSYFKFENWWLQTQDFNERIKNWWNSITYVGRPDYILACKLKLLKVKLKDWSKTLHGNLGMQKQCTLNQLADLDLIEDQRTLSEDESYLRAVLTVELEEIAKREERYNNIDKLIINGANVIEPVGIKDGIIIFYQELYREAEVWRPQFNPRFQFIISEEDNIALQGQFEEQEIKNSVFSCAGDKAPGPDGFSMAFYIQCWEVIKEEVVAAIQNFHDQGYFEKSFNATFIALIPKKVGASELKDFRPISLIGSFYKIISKILTERLKRVMPKLVDDQQMAFIKGRQIMDAILVANECVDVRTISKVKLDIEKAYDHLNWEYLWSTLRRMGFGNT</sequence>
<proteinExistence type="predicted"/>
<dbReference type="PANTHER" id="PTHR34427">
    <property type="entry name" value="DUF4283 DOMAIN PROTEIN"/>
    <property type="match status" value="1"/>
</dbReference>
<dbReference type="Proteomes" id="UP001234989">
    <property type="component" value="Chromosome 6"/>
</dbReference>
<reference evidence="3" key="1">
    <citation type="submission" date="2023-08" db="EMBL/GenBank/DDBJ databases">
        <title>A de novo genome assembly of Solanum verrucosum Schlechtendal, a Mexican diploid species geographically isolated from the other diploid A-genome species in potato relatives.</title>
        <authorList>
            <person name="Hosaka K."/>
        </authorList>
    </citation>
    <scope>NUCLEOTIDE SEQUENCE</scope>
    <source>
        <tissue evidence="3">Young leaves</tissue>
    </source>
</reference>
<feature type="region of interest" description="Disordered" evidence="1">
    <location>
        <begin position="181"/>
        <end position="212"/>
    </location>
</feature>
<evidence type="ECO:0000256" key="1">
    <source>
        <dbReference type="SAM" id="MobiDB-lite"/>
    </source>
</evidence>
<dbReference type="InterPro" id="IPR000477">
    <property type="entry name" value="RT_dom"/>
</dbReference>
<dbReference type="Gene3D" id="3.60.10.10">
    <property type="entry name" value="Endonuclease/exonuclease/phosphatase"/>
    <property type="match status" value="1"/>
</dbReference>
<accession>A0AAF0TV61</accession>
<gene>
    <name evidence="3" type="ORF">MTR67_026814</name>
</gene>
<keyword evidence="4" id="KW-1185">Reference proteome</keyword>